<evidence type="ECO:0000259" key="3">
    <source>
        <dbReference type="PROSITE" id="PS51704"/>
    </source>
</evidence>
<name>A0ABT4Q2R7_9BACL</name>
<gene>
    <name evidence="4" type="ORF">O9H85_01120</name>
</gene>
<dbReference type="Proteomes" id="UP001527882">
    <property type="component" value="Unassembled WGS sequence"/>
</dbReference>
<evidence type="ECO:0000256" key="1">
    <source>
        <dbReference type="SAM" id="MobiDB-lite"/>
    </source>
</evidence>
<dbReference type="InterPro" id="IPR017946">
    <property type="entry name" value="PLC-like_Pdiesterase_TIM-brl"/>
</dbReference>
<evidence type="ECO:0000256" key="2">
    <source>
        <dbReference type="SAM" id="SignalP"/>
    </source>
</evidence>
<dbReference type="PANTHER" id="PTHR46211">
    <property type="entry name" value="GLYCEROPHOSPHORYL DIESTER PHOSPHODIESTERASE"/>
    <property type="match status" value="1"/>
</dbReference>
<dbReference type="EMBL" id="JAQAGZ010000001">
    <property type="protein sequence ID" value="MCZ8511057.1"/>
    <property type="molecule type" value="Genomic_DNA"/>
</dbReference>
<keyword evidence="2" id="KW-0732">Signal</keyword>
<dbReference type="PANTHER" id="PTHR46211:SF8">
    <property type="entry name" value="PHOSPHODIESTERASE"/>
    <property type="match status" value="1"/>
</dbReference>
<feature type="region of interest" description="Disordered" evidence="1">
    <location>
        <begin position="36"/>
        <end position="58"/>
    </location>
</feature>
<dbReference type="Gene3D" id="3.20.20.190">
    <property type="entry name" value="Phosphatidylinositol (PI) phosphodiesterase"/>
    <property type="match status" value="1"/>
</dbReference>
<evidence type="ECO:0000313" key="4">
    <source>
        <dbReference type="EMBL" id="MCZ8511057.1"/>
    </source>
</evidence>
<feature type="chain" id="PRO_5045564001" evidence="2">
    <location>
        <begin position="19"/>
        <end position="284"/>
    </location>
</feature>
<dbReference type="InterPro" id="IPR030395">
    <property type="entry name" value="GP_PDE_dom"/>
</dbReference>
<protein>
    <submittedName>
        <fullName evidence="4">Glycerophosphodiester phosphodiesterase family protein</fullName>
    </submittedName>
</protein>
<feature type="domain" description="GP-PDE" evidence="3">
    <location>
        <begin position="43"/>
        <end position="277"/>
    </location>
</feature>
<reference evidence="4 5" key="1">
    <citation type="submission" date="2022-12" db="EMBL/GenBank/DDBJ databases">
        <title>Draft genome sequence of Paenibacillus sp. dW9.</title>
        <authorList>
            <person name="Choi E.-W."/>
            <person name="Kim D.-U."/>
        </authorList>
    </citation>
    <scope>NUCLEOTIDE SEQUENCE [LARGE SCALE GENOMIC DNA]</scope>
    <source>
        <strain evidence="5">dW9</strain>
    </source>
</reference>
<sequence length="284" mass="31203">MNKLLVVFTLMLAGNLAAVPSSPKSAELASAVSSPAAHADPSGLVTAHRGSSDAAPENTLSSMRQAIRDGAGYGELDVQETADGVLVVMHDDNARRTTGINKPMWEIDSRELREASAGRWFGKTFESERVPTLDEVIETVQGRMKLNIELKNNGHQKRLAEKAVSAIERHDFVKECTVTSFDTALLAKVKHLNKNIKTGLILGQKPANPESVFASQDYEVLSTAYPLVDETYLRLAKQHNKEVYVWTVNDPGLMNRMIDYGVSSIITNHPARLVQVLKKRGVKL</sequence>
<dbReference type="SUPFAM" id="SSF51695">
    <property type="entry name" value="PLC-like phosphodiesterases"/>
    <property type="match status" value="1"/>
</dbReference>
<dbReference type="RefSeq" id="WP_269879428.1">
    <property type="nucleotide sequence ID" value="NZ_JAQAGZ010000001.1"/>
</dbReference>
<feature type="signal peptide" evidence="2">
    <location>
        <begin position="1"/>
        <end position="18"/>
    </location>
</feature>
<comment type="caution">
    <text evidence="4">The sequence shown here is derived from an EMBL/GenBank/DDBJ whole genome shotgun (WGS) entry which is preliminary data.</text>
</comment>
<dbReference type="Pfam" id="PF03009">
    <property type="entry name" value="GDPD"/>
    <property type="match status" value="1"/>
</dbReference>
<keyword evidence="5" id="KW-1185">Reference proteome</keyword>
<proteinExistence type="predicted"/>
<organism evidence="4 5">
    <name type="scientific">Paenibacillus gyeongsangnamensis</name>
    <dbReference type="NCBI Taxonomy" id="3388067"/>
    <lineage>
        <taxon>Bacteria</taxon>
        <taxon>Bacillati</taxon>
        <taxon>Bacillota</taxon>
        <taxon>Bacilli</taxon>
        <taxon>Bacillales</taxon>
        <taxon>Paenibacillaceae</taxon>
        <taxon>Paenibacillus</taxon>
    </lineage>
</organism>
<dbReference type="PROSITE" id="PS51704">
    <property type="entry name" value="GP_PDE"/>
    <property type="match status" value="1"/>
</dbReference>
<accession>A0ABT4Q2R7</accession>
<evidence type="ECO:0000313" key="5">
    <source>
        <dbReference type="Proteomes" id="UP001527882"/>
    </source>
</evidence>